<dbReference type="EMBL" id="OZ021742">
    <property type="protein sequence ID" value="CAK9327051.1"/>
    <property type="molecule type" value="Genomic_DNA"/>
</dbReference>
<dbReference type="PANTHER" id="PTHR44742:SF2">
    <property type="entry name" value="24-METHYLENESTEROL C-METHYLTRANSFERASE 2"/>
    <property type="match status" value="1"/>
</dbReference>
<accession>A0ABP0Z6X7</accession>
<evidence type="ECO:0008006" key="4">
    <source>
        <dbReference type="Google" id="ProtNLM"/>
    </source>
</evidence>
<dbReference type="PANTHER" id="PTHR44742">
    <property type="match status" value="1"/>
</dbReference>
<evidence type="ECO:0000313" key="2">
    <source>
        <dbReference type="EMBL" id="CAK9327051.1"/>
    </source>
</evidence>
<gene>
    <name evidence="2" type="ORF">CITCOLO1_LOCUS19418</name>
</gene>
<name>A0ABP0Z6X7_9ROSI</name>
<evidence type="ECO:0000256" key="1">
    <source>
        <dbReference type="SAM" id="MobiDB-lite"/>
    </source>
</evidence>
<feature type="region of interest" description="Disordered" evidence="1">
    <location>
        <begin position="1"/>
        <end position="27"/>
    </location>
</feature>
<sequence>MKKSNGFSPLIPHRNSPRHRPFTGSSSSMGLLNAKANSLRTSLVAQSPPGKFKISTNEIYTNGVGGKSFHFARSIPGKSYKEATRLHEEMVDDLVNVKLDYRILDVGCGVWWFDAVNKK</sequence>
<proteinExistence type="predicted"/>
<keyword evidence="3" id="KW-1185">Reference proteome</keyword>
<protein>
    <recommendedName>
        <fullName evidence="4">Methyltransferase</fullName>
    </recommendedName>
</protein>
<organism evidence="2 3">
    <name type="scientific">Citrullus colocynthis</name>
    <name type="common">colocynth</name>
    <dbReference type="NCBI Taxonomy" id="252529"/>
    <lineage>
        <taxon>Eukaryota</taxon>
        <taxon>Viridiplantae</taxon>
        <taxon>Streptophyta</taxon>
        <taxon>Embryophyta</taxon>
        <taxon>Tracheophyta</taxon>
        <taxon>Spermatophyta</taxon>
        <taxon>Magnoliopsida</taxon>
        <taxon>eudicotyledons</taxon>
        <taxon>Gunneridae</taxon>
        <taxon>Pentapetalae</taxon>
        <taxon>rosids</taxon>
        <taxon>fabids</taxon>
        <taxon>Cucurbitales</taxon>
        <taxon>Cucurbitaceae</taxon>
        <taxon>Benincaseae</taxon>
        <taxon>Citrullus</taxon>
    </lineage>
</organism>
<reference evidence="2 3" key="1">
    <citation type="submission" date="2024-03" db="EMBL/GenBank/DDBJ databases">
        <authorList>
            <person name="Gkanogiannis A."/>
            <person name="Becerra Lopez-Lavalle L."/>
        </authorList>
    </citation>
    <scope>NUCLEOTIDE SEQUENCE [LARGE SCALE GENOMIC DNA]</scope>
</reference>
<evidence type="ECO:0000313" key="3">
    <source>
        <dbReference type="Proteomes" id="UP001642487"/>
    </source>
</evidence>
<dbReference type="Proteomes" id="UP001642487">
    <property type="component" value="Chromosome 8"/>
</dbReference>